<reference evidence="4" key="2">
    <citation type="submission" date="2008-05" db="EMBL/GenBank/DDBJ databases">
        <title>Genome sequence of Clostridium botulinum Ba4 strain 657.</title>
        <authorList>
            <person name="Shrivastava S."/>
            <person name="Brown J.L."/>
            <person name="Bruce D."/>
            <person name="Detter C."/>
            <person name="Munk C."/>
            <person name="Smith L.A."/>
            <person name="Smith T.J."/>
            <person name="Sutton G."/>
            <person name="Brettin T.S."/>
        </authorList>
    </citation>
    <scope>NUCLEOTIDE SEQUENCE [LARGE SCALE GENOMIC DNA]</scope>
    <source>
        <strain evidence="4">657 / Type Ba4</strain>
    </source>
</reference>
<reference evidence="3 4" key="1">
    <citation type="journal article" date="2007" name="PLoS ONE">
        <title>Analysis of the neurotoxin complex genes in Clostridium botulinum A1-A4 and B1 strains: BoNT/A3, /Ba4 and /B1 clusters are located within plasmids.</title>
        <authorList>
            <person name="Smith T.J."/>
            <person name="Hill K.K."/>
            <person name="Foley B.T."/>
            <person name="Detter J.C."/>
            <person name="Munk A.C."/>
            <person name="Bruce D.C."/>
            <person name="Doggett N.A."/>
            <person name="Smith L.A."/>
            <person name="Marks J.D."/>
            <person name="Xie G."/>
            <person name="Brettin T.S."/>
        </authorList>
    </citation>
    <scope>NUCLEOTIDE SEQUENCE [LARGE SCALE GENOMIC DNA]</scope>
    <source>
        <strain evidence="4">657 / Type Ba4</strain>
    </source>
</reference>
<dbReference type="EMBL" id="CP001083">
    <property type="protein sequence ID" value="ACQ54601.1"/>
    <property type="molecule type" value="Genomic_DNA"/>
</dbReference>
<dbReference type="SUPFAM" id="SSF49785">
    <property type="entry name" value="Galactose-binding domain-like"/>
    <property type="match status" value="1"/>
</dbReference>
<dbReference type="InterPro" id="IPR000421">
    <property type="entry name" value="FA58C"/>
</dbReference>
<name>A0A3F3A2B2_CLOB6</name>
<keyword evidence="1" id="KW-0378">Hydrolase</keyword>
<gene>
    <name evidence="3" type="ordered locus">CLJ_B3280</name>
</gene>
<protein>
    <submittedName>
        <fullName evidence="3">F5/8 type C domain protein</fullName>
    </submittedName>
</protein>
<dbReference type="KEGG" id="cbi:CLJ_B3280"/>
<evidence type="ECO:0000313" key="3">
    <source>
        <dbReference type="EMBL" id="ACQ54601.1"/>
    </source>
</evidence>
<dbReference type="AlphaFoldDB" id="A0A3F3A2B2"/>
<dbReference type="Proteomes" id="UP000002333">
    <property type="component" value="Chromosome"/>
</dbReference>
<feature type="domain" description="F5/8 type C" evidence="2">
    <location>
        <begin position="24"/>
        <end position="138"/>
    </location>
</feature>
<evidence type="ECO:0000313" key="4">
    <source>
        <dbReference type="Proteomes" id="UP000002333"/>
    </source>
</evidence>
<keyword evidence="1" id="KW-0326">Glycosidase</keyword>
<dbReference type="InterPro" id="IPR008979">
    <property type="entry name" value="Galactose-bd-like_sf"/>
</dbReference>
<dbReference type="GO" id="GO:0016798">
    <property type="term" value="F:hydrolase activity, acting on glycosyl bonds"/>
    <property type="evidence" value="ECO:0007669"/>
    <property type="project" value="UniProtKB-KW"/>
</dbReference>
<sequence>MEIKYTENLIPKMTSNTTPIGKCKASTTYGTTWEAWKAFNDTCVDGDDCWATTNKNSWLSYEFLEPIIINKYSICPRNSGDFNTASPKNWSFEGSNNGLDWEKLDTRKDITNWQLMRNNEFIFNNNIPYKIYKINIFDNNGGHYLCIGKLCMMSKVTYNKYLIKQNSNYYSINNNYIDLGKIDNSEELNNIIDEYGYNDISILTKELNSKKIPTKLEKDYYKSFDINLNDIKYNINLIEENDKKYIEYGCSNYKISDEIKKINNSKFEVLMKII</sequence>
<organism evidence="3 4">
    <name type="scientific">Clostridium botulinum (strain 657 / Type Ba4)</name>
    <dbReference type="NCBI Taxonomy" id="515621"/>
    <lineage>
        <taxon>Bacteria</taxon>
        <taxon>Bacillati</taxon>
        <taxon>Bacillota</taxon>
        <taxon>Clostridia</taxon>
        <taxon>Eubacteriales</taxon>
        <taxon>Clostridiaceae</taxon>
        <taxon>Clostridium</taxon>
    </lineage>
</organism>
<dbReference type="Gene3D" id="2.60.120.260">
    <property type="entry name" value="Galactose-binding domain-like"/>
    <property type="match status" value="1"/>
</dbReference>
<dbReference type="RefSeq" id="WP_003360045.1">
    <property type="nucleotide sequence ID" value="NC_012658.1"/>
</dbReference>
<accession>A0A3F3A2B2</accession>
<evidence type="ECO:0000259" key="2">
    <source>
        <dbReference type="Pfam" id="PF00754"/>
    </source>
</evidence>
<dbReference type="Pfam" id="PF00754">
    <property type="entry name" value="F5_F8_type_C"/>
    <property type="match status" value="1"/>
</dbReference>
<evidence type="ECO:0000256" key="1">
    <source>
        <dbReference type="ARBA" id="ARBA00023295"/>
    </source>
</evidence>
<proteinExistence type="predicted"/>